<dbReference type="InterPro" id="IPR027437">
    <property type="entry name" value="Rbsml_uS13_C"/>
</dbReference>
<keyword evidence="11" id="KW-1185">Reference proteome</keyword>
<dbReference type="InterPro" id="IPR010979">
    <property type="entry name" value="Ribosomal_uS13-like_H2TH"/>
</dbReference>
<evidence type="ECO:0000313" key="10">
    <source>
        <dbReference type="EMBL" id="MEY8001674.1"/>
    </source>
</evidence>
<keyword evidence="3 8" id="KW-0699">rRNA-binding</keyword>
<evidence type="ECO:0000313" key="11">
    <source>
        <dbReference type="Proteomes" id="UP001564657"/>
    </source>
</evidence>
<dbReference type="Gene3D" id="4.10.910.10">
    <property type="entry name" value="30s ribosomal protein s13, domain 2"/>
    <property type="match status" value="1"/>
</dbReference>
<dbReference type="HAMAP" id="MF_01315">
    <property type="entry name" value="Ribosomal_uS13"/>
    <property type="match status" value="1"/>
</dbReference>
<dbReference type="EMBL" id="JBGEWD010000022">
    <property type="protein sequence ID" value="MEY8001674.1"/>
    <property type="molecule type" value="Genomic_DNA"/>
</dbReference>
<dbReference type="RefSeq" id="WP_369705567.1">
    <property type="nucleotide sequence ID" value="NZ_JBGEWD010000022.1"/>
</dbReference>
<dbReference type="InterPro" id="IPR019980">
    <property type="entry name" value="Ribosomal_uS13_bac-type"/>
</dbReference>
<sequence length="124" mass="14160">MARIAGIDLPKEKRVEIGLTYIYGIGLPTSQKILKEVSVNPDTRVKDLTEEEVNSLRNYIKNLRIEGDLRREVALNIKRLIEIGSYRGIRHRKGLPVRGQKTKTNARTRKGPKKMVGAKRKIVK</sequence>
<keyword evidence="4 8" id="KW-0694">RNA-binding</keyword>
<protein>
    <recommendedName>
        <fullName evidence="7 8">Small ribosomal subunit protein uS13</fullName>
    </recommendedName>
</protein>
<dbReference type="NCBIfam" id="TIGR03631">
    <property type="entry name" value="uS13_bact"/>
    <property type="match status" value="1"/>
</dbReference>
<organism evidence="10 11">
    <name type="scientific">Clostridium moutaii</name>
    <dbReference type="NCBI Taxonomy" id="3240932"/>
    <lineage>
        <taxon>Bacteria</taxon>
        <taxon>Bacillati</taxon>
        <taxon>Bacillota</taxon>
        <taxon>Clostridia</taxon>
        <taxon>Eubacteriales</taxon>
        <taxon>Clostridiaceae</taxon>
        <taxon>Clostridium</taxon>
    </lineage>
</organism>
<accession>A0ABV4BSA9</accession>
<dbReference type="GO" id="GO:0005840">
    <property type="term" value="C:ribosome"/>
    <property type="evidence" value="ECO:0007669"/>
    <property type="project" value="UniProtKB-KW"/>
</dbReference>
<evidence type="ECO:0000256" key="4">
    <source>
        <dbReference type="ARBA" id="ARBA00022884"/>
    </source>
</evidence>
<dbReference type="InterPro" id="IPR018269">
    <property type="entry name" value="Ribosomal_uS13_CS"/>
</dbReference>
<dbReference type="Pfam" id="PF00416">
    <property type="entry name" value="Ribosomal_S13"/>
    <property type="match status" value="1"/>
</dbReference>
<evidence type="ECO:0000256" key="9">
    <source>
        <dbReference type="RuleBase" id="RU003830"/>
    </source>
</evidence>
<dbReference type="Gene3D" id="1.10.8.50">
    <property type="match status" value="1"/>
</dbReference>
<evidence type="ECO:0000256" key="5">
    <source>
        <dbReference type="ARBA" id="ARBA00022980"/>
    </source>
</evidence>
<dbReference type="Proteomes" id="UP001564657">
    <property type="component" value="Unassembled WGS sequence"/>
</dbReference>
<dbReference type="PROSITE" id="PS00646">
    <property type="entry name" value="RIBOSOMAL_S13_1"/>
    <property type="match status" value="1"/>
</dbReference>
<comment type="subunit">
    <text evidence="8">Part of the 30S ribosomal subunit. Forms a loose heterodimer with protein S19. Forms two bridges to the 50S subunit in the 70S ribosome.</text>
</comment>
<dbReference type="InterPro" id="IPR001892">
    <property type="entry name" value="Ribosomal_uS13"/>
</dbReference>
<evidence type="ECO:0000256" key="8">
    <source>
        <dbReference type="HAMAP-Rule" id="MF_01315"/>
    </source>
</evidence>
<keyword evidence="6 8" id="KW-0687">Ribonucleoprotein</keyword>
<dbReference type="PROSITE" id="PS50159">
    <property type="entry name" value="RIBOSOMAL_S13_2"/>
    <property type="match status" value="1"/>
</dbReference>
<comment type="function">
    <text evidence="8">Located at the top of the head of the 30S subunit, it contacts several helices of the 16S rRNA. In the 70S ribosome it contacts the 23S rRNA (bridge B1a) and protein L5 of the 50S subunit (bridge B1b), connecting the 2 subunits; these bridges are implicated in subunit movement. Contacts the tRNAs in the A and P-sites.</text>
</comment>
<dbReference type="PANTHER" id="PTHR10871">
    <property type="entry name" value="30S RIBOSOMAL PROTEIN S13/40S RIBOSOMAL PROTEIN S18"/>
    <property type="match status" value="1"/>
</dbReference>
<evidence type="ECO:0000256" key="3">
    <source>
        <dbReference type="ARBA" id="ARBA00022730"/>
    </source>
</evidence>
<dbReference type="SUPFAM" id="SSF46946">
    <property type="entry name" value="S13-like H2TH domain"/>
    <property type="match status" value="1"/>
</dbReference>
<name>A0ABV4BSA9_9CLOT</name>
<gene>
    <name evidence="8 10" type="primary">rpsM</name>
    <name evidence="10" type="ORF">AB8U03_16005</name>
</gene>
<dbReference type="PANTHER" id="PTHR10871:SF1">
    <property type="entry name" value="SMALL RIBOSOMAL SUBUNIT PROTEIN US13M"/>
    <property type="match status" value="1"/>
</dbReference>
<evidence type="ECO:0000256" key="1">
    <source>
        <dbReference type="ARBA" id="ARBA00008080"/>
    </source>
</evidence>
<evidence type="ECO:0000256" key="2">
    <source>
        <dbReference type="ARBA" id="ARBA00022555"/>
    </source>
</evidence>
<reference evidence="10 11" key="1">
    <citation type="submission" date="2024-08" db="EMBL/GenBank/DDBJ databases">
        <title>Clostridium lapicellarii sp. nov., and Clostridium renhuaiense sp. nov., two species isolated from the mud in a fermentation cellar used for producing sauce-flavour Chinese liquors.</title>
        <authorList>
            <person name="Yang F."/>
            <person name="Wang H."/>
            <person name="Chen L.Q."/>
            <person name="Zhou N."/>
            <person name="Lu J.J."/>
            <person name="Pu X.X."/>
            <person name="Wan B."/>
            <person name="Wang L."/>
            <person name="Liu S.J."/>
        </authorList>
    </citation>
    <scope>NUCLEOTIDE SEQUENCE [LARGE SCALE GENOMIC DNA]</scope>
    <source>
        <strain evidence="10 11">MT-5</strain>
    </source>
</reference>
<evidence type="ECO:0000256" key="7">
    <source>
        <dbReference type="ARBA" id="ARBA00035166"/>
    </source>
</evidence>
<dbReference type="PIRSF" id="PIRSF002134">
    <property type="entry name" value="Ribosomal_S13"/>
    <property type="match status" value="1"/>
</dbReference>
<evidence type="ECO:0000256" key="6">
    <source>
        <dbReference type="ARBA" id="ARBA00023274"/>
    </source>
</evidence>
<keyword evidence="2 8" id="KW-0820">tRNA-binding</keyword>
<keyword evidence="5 8" id="KW-0689">Ribosomal protein</keyword>
<comment type="caution">
    <text evidence="10">The sequence shown here is derived from an EMBL/GenBank/DDBJ whole genome shotgun (WGS) entry which is preliminary data.</text>
</comment>
<proteinExistence type="inferred from homology"/>
<comment type="similarity">
    <text evidence="1 8 9">Belongs to the universal ribosomal protein uS13 family.</text>
</comment>